<dbReference type="AlphaFoldDB" id="A0AAP2G6U3"/>
<feature type="domain" description="MOSC" evidence="1">
    <location>
        <begin position="104"/>
        <end position="249"/>
    </location>
</feature>
<sequence length="249" mass="27562">MGAVAEIWRHPLKAHGREEMTEVRLEPGKCLPWDRTWAVAHEASSADGSEWVHCNNFTRGAKAPQLMAITSRLEETTETLHLAHPERPDLAFRPGTEEGQEAFLKWVAPLMPEGRAQPARIISVPGRGLTDNPFPSISIANIASHRAVEQKLGRRLSMHRWRANIWLDGLPAWEEFDWVGAEVTLGEARLKIVERIGRCAATTANPETGERDADTLGTLREGWDHTQFSVAAEVVQGGTVSKGDTVTLL</sequence>
<evidence type="ECO:0000313" key="3">
    <source>
        <dbReference type="Proteomes" id="UP001315686"/>
    </source>
</evidence>
<dbReference type="InterPro" id="IPR005302">
    <property type="entry name" value="MoCF_Sase_C"/>
</dbReference>
<dbReference type="PROSITE" id="PS51340">
    <property type="entry name" value="MOSC"/>
    <property type="match status" value="1"/>
</dbReference>
<accession>A0AAP2G6U3</accession>
<dbReference type="EMBL" id="JADQAZ010000001">
    <property type="protein sequence ID" value="MBT0955799.1"/>
    <property type="molecule type" value="Genomic_DNA"/>
</dbReference>
<evidence type="ECO:0000259" key="1">
    <source>
        <dbReference type="PROSITE" id="PS51340"/>
    </source>
</evidence>
<dbReference type="Gene3D" id="2.40.33.20">
    <property type="entry name" value="PK beta-barrel domain-like"/>
    <property type="match status" value="1"/>
</dbReference>
<protein>
    <submittedName>
        <fullName evidence="2">MOSC domain-containing protein</fullName>
    </submittedName>
</protein>
<dbReference type="SUPFAM" id="SSF50800">
    <property type="entry name" value="PK beta-barrel domain-like"/>
    <property type="match status" value="1"/>
</dbReference>
<dbReference type="Pfam" id="PF03476">
    <property type="entry name" value="MOSC_N"/>
    <property type="match status" value="1"/>
</dbReference>
<organism evidence="2 3">
    <name type="scientific">Harenicola maris</name>
    <dbReference type="NCBI Taxonomy" id="2841044"/>
    <lineage>
        <taxon>Bacteria</taxon>
        <taxon>Pseudomonadati</taxon>
        <taxon>Pseudomonadota</taxon>
        <taxon>Alphaproteobacteria</taxon>
        <taxon>Rhodobacterales</taxon>
        <taxon>Paracoccaceae</taxon>
        <taxon>Harenicola</taxon>
    </lineage>
</organism>
<name>A0AAP2G6U3_9RHOB</name>
<evidence type="ECO:0000313" key="2">
    <source>
        <dbReference type="EMBL" id="MBT0955799.1"/>
    </source>
</evidence>
<dbReference type="InterPro" id="IPR005303">
    <property type="entry name" value="MOCOS_middle"/>
</dbReference>
<dbReference type="GO" id="GO:0030170">
    <property type="term" value="F:pyridoxal phosphate binding"/>
    <property type="evidence" value="ECO:0007669"/>
    <property type="project" value="InterPro"/>
</dbReference>
<dbReference type="Pfam" id="PF03473">
    <property type="entry name" value="MOSC"/>
    <property type="match status" value="1"/>
</dbReference>
<dbReference type="Proteomes" id="UP001315686">
    <property type="component" value="Unassembled WGS sequence"/>
</dbReference>
<comment type="caution">
    <text evidence="2">The sequence shown here is derived from an EMBL/GenBank/DDBJ whole genome shotgun (WGS) entry which is preliminary data.</text>
</comment>
<proteinExistence type="predicted"/>
<gene>
    <name evidence="2" type="ORF">IV417_00245</name>
</gene>
<dbReference type="GO" id="GO:0030151">
    <property type="term" value="F:molybdenum ion binding"/>
    <property type="evidence" value="ECO:0007669"/>
    <property type="project" value="InterPro"/>
</dbReference>
<dbReference type="RefSeq" id="WP_327792023.1">
    <property type="nucleotide sequence ID" value="NZ_JADQAZ010000001.1"/>
</dbReference>
<keyword evidence="3" id="KW-1185">Reference proteome</keyword>
<reference evidence="2 3" key="1">
    <citation type="journal article" date="2021" name="Arch. Microbiol.">
        <title>Harenicola maris gen. nov., sp. nov. isolated from the Sea of Japan shallow sediments.</title>
        <authorList>
            <person name="Romanenko L.A."/>
            <person name="Kurilenko V.V."/>
            <person name="Chernysheva N.Y."/>
            <person name="Tekutyeva L.A."/>
            <person name="Velansky P.V."/>
            <person name="Svetashev V.I."/>
            <person name="Isaeva M.P."/>
        </authorList>
    </citation>
    <scope>NUCLEOTIDE SEQUENCE [LARGE SCALE GENOMIC DNA]</scope>
    <source>
        <strain evidence="2 3">KMM 3653</strain>
    </source>
</reference>
<dbReference type="GO" id="GO:0003824">
    <property type="term" value="F:catalytic activity"/>
    <property type="evidence" value="ECO:0007669"/>
    <property type="project" value="InterPro"/>
</dbReference>
<dbReference type="InterPro" id="IPR011037">
    <property type="entry name" value="Pyrv_Knase-like_insert_dom_sf"/>
</dbReference>